<name>A0AAD3CT72_9STRA</name>
<sequence>MYHTLSLEYLAWGITLAHQFFYSLSSIIQGNLNEDDSFQLADPSTSQTKSDHLRALLLVRTAAQSAYLKLEKQKELMAEVMSSSQSGTAVAALYKSNPSTATCIPEGHQLISIDGVQHVKNTTTGYVSKFPYGYSGCFCCGDTLTGKGCWPKEKCPAFNTVSKEDFFNEFNYHMVKKPLYGRCSPTPSHEVTSSQMNDPPAERQPEVTQNQMYNPLAEHQHEVIPNQVNDPLAERQPEVIPNNPLADHQSELA</sequence>
<feature type="region of interest" description="Disordered" evidence="1">
    <location>
        <begin position="185"/>
        <end position="253"/>
    </location>
</feature>
<comment type="caution">
    <text evidence="2">The sequence shown here is derived from an EMBL/GenBank/DDBJ whole genome shotgun (WGS) entry which is preliminary data.</text>
</comment>
<accession>A0AAD3CT72</accession>
<dbReference type="AlphaFoldDB" id="A0AAD3CT72"/>
<proteinExistence type="predicted"/>
<evidence type="ECO:0000256" key="1">
    <source>
        <dbReference type="SAM" id="MobiDB-lite"/>
    </source>
</evidence>
<organism evidence="2 3">
    <name type="scientific">Chaetoceros tenuissimus</name>
    <dbReference type="NCBI Taxonomy" id="426638"/>
    <lineage>
        <taxon>Eukaryota</taxon>
        <taxon>Sar</taxon>
        <taxon>Stramenopiles</taxon>
        <taxon>Ochrophyta</taxon>
        <taxon>Bacillariophyta</taxon>
        <taxon>Coscinodiscophyceae</taxon>
        <taxon>Chaetocerotophycidae</taxon>
        <taxon>Chaetocerotales</taxon>
        <taxon>Chaetocerotaceae</taxon>
        <taxon>Chaetoceros</taxon>
    </lineage>
</organism>
<protein>
    <submittedName>
        <fullName evidence="2">Uncharacterized protein</fullName>
    </submittedName>
</protein>
<keyword evidence="3" id="KW-1185">Reference proteome</keyword>
<evidence type="ECO:0000313" key="3">
    <source>
        <dbReference type="Proteomes" id="UP001054902"/>
    </source>
</evidence>
<dbReference type="Proteomes" id="UP001054902">
    <property type="component" value="Unassembled WGS sequence"/>
</dbReference>
<gene>
    <name evidence="2" type="ORF">CTEN210_07126</name>
</gene>
<evidence type="ECO:0000313" key="2">
    <source>
        <dbReference type="EMBL" id="GFH50650.1"/>
    </source>
</evidence>
<feature type="compositionally biased region" description="Polar residues" evidence="1">
    <location>
        <begin position="185"/>
        <end position="197"/>
    </location>
</feature>
<reference evidence="2 3" key="1">
    <citation type="journal article" date="2021" name="Sci. Rep.">
        <title>The genome of the diatom Chaetoceros tenuissimus carries an ancient integrated fragment of an extant virus.</title>
        <authorList>
            <person name="Hongo Y."/>
            <person name="Kimura K."/>
            <person name="Takaki Y."/>
            <person name="Yoshida Y."/>
            <person name="Baba S."/>
            <person name="Kobayashi G."/>
            <person name="Nagasaki K."/>
            <person name="Hano T."/>
            <person name="Tomaru Y."/>
        </authorList>
    </citation>
    <scope>NUCLEOTIDE SEQUENCE [LARGE SCALE GENOMIC DNA]</scope>
    <source>
        <strain evidence="2 3">NIES-3715</strain>
    </source>
</reference>
<dbReference type="EMBL" id="BLLK01000040">
    <property type="protein sequence ID" value="GFH50650.1"/>
    <property type="molecule type" value="Genomic_DNA"/>
</dbReference>